<keyword evidence="4" id="KW-1185">Reference proteome</keyword>
<evidence type="ECO:0000259" key="2">
    <source>
        <dbReference type="Pfam" id="PF13521"/>
    </source>
</evidence>
<name>A0A252F6U3_9FIRM</name>
<dbReference type="Gene3D" id="2.40.320.10">
    <property type="entry name" value="Hypothetical Protein Pfu-838710-001"/>
    <property type="match status" value="1"/>
</dbReference>
<protein>
    <recommendedName>
        <fullName evidence="5">NadR/Ttd14 AAA domain-containing protein</fullName>
    </recommendedName>
</protein>
<dbReference type="GO" id="GO:0035091">
    <property type="term" value="F:phosphatidylinositol binding"/>
    <property type="evidence" value="ECO:0007669"/>
    <property type="project" value="TreeGrafter"/>
</dbReference>
<dbReference type="PANTHER" id="PTHR34932">
    <property type="entry name" value="TRPL TRANSLOCATION DEFECT PROTEIN 14"/>
    <property type="match status" value="1"/>
</dbReference>
<organism evidence="3 4">
    <name type="scientific">Butyricicoccus porcorum</name>
    <dbReference type="NCBI Taxonomy" id="1945634"/>
    <lineage>
        <taxon>Bacteria</taxon>
        <taxon>Bacillati</taxon>
        <taxon>Bacillota</taxon>
        <taxon>Clostridia</taxon>
        <taxon>Eubacteriales</taxon>
        <taxon>Butyricicoccaceae</taxon>
        <taxon>Butyricicoccus</taxon>
    </lineage>
</organism>
<dbReference type="InterPro" id="IPR038727">
    <property type="entry name" value="NadR/Ttd14_AAA_dom"/>
</dbReference>
<evidence type="ECO:0000259" key="1">
    <source>
        <dbReference type="Pfam" id="PF01928"/>
    </source>
</evidence>
<dbReference type="Pfam" id="PF13521">
    <property type="entry name" value="AAA_28"/>
    <property type="match status" value="1"/>
</dbReference>
<dbReference type="GO" id="GO:0070300">
    <property type="term" value="F:phosphatidic acid binding"/>
    <property type="evidence" value="ECO:0007669"/>
    <property type="project" value="TreeGrafter"/>
</dbReference>
<comment type="caution">
    <text evidence="3">The sequence shown here is derived from an EMBL/GenBank/DDBJ whole genome shotgun (WGS) entry which is preliminary data.</text>
</comment>
<dbReference type="InterPro" id="IPR023577">
    <property type="entry name" value="CYTH_domain"/>
</dbReference>
<feature type="domain" description="CYTH" evidence="1">
    <location>
        <begin position="205"/>
        <end position="301"/>
    </location>
</feature>
<dbReference type="OrthoDB" id="9781752at2"/>
<dbReference type="SUPFAM" id="SSF52540">
    <property type="entry name" value="P-loop containing nucleoside triphosphate hydrolases"/>
    <property type="match status" value="1"/>
</dbReference>
<dbReference type="InterPro" id="IPR033469">
    <property type="entry name" value="CYTH-like_dom_sf"/>
</dbReference>
<dbReference type="EMBL" id="NHOC01000002">
    <property type="protein sequence ID" value="OUM21498.1"/>
    <property type="molecule type" value="Genomic_DNA"/>
</dbReference>
<dbReference type="RefSeq" id="WP_087017500.1">
    <property type="nucleotide sequence ID" value="NZ_CP178353.1"/>
</dbReference>
<dbReference type="InterPro" id="IPR053227">
    <property type="entry name" value="TRPL-trafficking_regulator"/>
</dbReference>
<evidence type="ECO:0008006" key="5">
    <source>
        <dbReference type="Google" id="ProtNLM"/>
    </source>
</evidence>
<gene>
    <name evidence="3" type="ORF">CBW42_02705</name>
</gene>
<evidence type="ECO:0000313" key="4">
    <source>
        <dbReference type="Proteomes" id="UP000194903"/>
    </source>
</evidence>
<dbReference type="Proteomes" id="UP000194903">
    <property type="component" value="Unassembled WGS sequence"/>
</dbReference>
<dbReference type="SUPFAM" id="SSF55154">
    <property type="entry name" value="CYTH-like phosphatases"/>
    <property type="match status" value="1"/>
</dbReference>
<sequence>MKSITKIVITGGPCGGKSTAMTWIESNLSKRGYKVLFIPETASELILGGVAPWTVSSNYEFQKALVSLQIQKERVFEMAARNMDDEKILIVADRGILDNKAYMTDEEFQSLCRELGGSEISFRDNYDAVFHLVTAAQGATKFYTLANNQARTETPEQAIAMDQKLISCWTGHPYLRVIDNSTDFNTKMKRLVNEITQFLGEPDPYEIESKFLIRMPDLEHLERMPNCKKVEIIQTYLISSDSNVELRIRQRGRDGSYIYIKTAKKTVANGKRIETEQRITKDEYLSLLMDADTSLRQIRKNRYCLTENNLYFEIDVYPFWKHQAILEVQLNTPEQHVIFPPYLIVLREVTNDSTYKNHSLARSIPPEEIEAGRN</sequence>
<dbReference type="GO" id="GO:0005525">
    <property type="term" value="F:GTP binding"/>
    <property type="evidence" value="ECO:0007669"/>
    <property type="project" value="TreeGrafter"/>
</dbReference>
<dbReference type="Gene3D" id="3.40.50.300">
    <property type="entry name" value="P-loop containing nucleotide triphosphate hydrolases"/>
    <property type="match status" value="1"/>
</dbReference>
<dbReference type="Pfam" id="PF01928">
    <property type="entry name" value="CYTH"/>
    <property type="match status" value="1"/>
</dbReference>
<accession>A0A252F6U3</accession>
<proteinExistence type="predicted"/>
<dbReference type="AlphaFoldDB" id="A0A252F6U3"/>
<dbReference type="InterPro" id="IPR027417">
    <property type="entry name" value="P-loop_NTPase"/>
</dbReference>
<evidence type="ECO:0000313" key="3">
    <source>
        <dbReference type="EMBL" id="OUM21498.1"/>
    </source>
</evidence>
<dbReference type="PANTHER" id="PTHR34932:SF1">
    <property type="entry name" value="TRPL TRANSLOCATION DEFECT PROTEIN 14"/>
    <property type="match status" value="1"/>
</dbReference>
<reference evidence="3 4" key="1">
    <citation type="submission" date="2017-05" db="EMBL/GenBank/DDBJ databases">
        <title>Butyricicoccus porcorum sp. nov. a butyrate-producing bacterium from the swine intestinal tract.</title>
        <authorList>
            <person name="Trachsel J."/>
            <person name="Humphrey S."/>
            <person name="Allen H.K."/>
        </authorList>
    </citation>
    <scope>NUCLEOTIDE SEQUENCE [LARGE SCALE GENOMIC DNA]</scope>
    <source>
        <strain evidence="3">BB10</strain>
    </source>
</reference>
<feature type="domain" description="NadR/Ttd14 AAA" evidence="2">
    <location>
        <begin position="6"/>
        <end position="186"/>
    </location>
</feature>